<keyword evidence="1" id="KW-0732">Signal</keyword>
<evidence type="ECO:0000256" key="1">
    <source>
        <dbReference type="SAM" id="SignalP"/>
    </source>
</evidence>
<dbReference type="OrthoDB" id="73465at2759"/>
<feature type="chain" id="PRO_5034156148" evidence="1">
    <location>
        <begin position="21"/>
        <end position="478"/>
    </location>
</feature>
<feature type="signal peptide" evidence="1">
    <location>
        <begin position="1"/>
        <end position="20"/>
    </location>
</feature>
<evidence type="ECO:0000313" key="2">
    <source>
        <dbReference type="EMBL" id="KAF0505738.1"/>
    </source>
</evidence>
<protein>
    <submittedName>
        <fullName evidence="2">Sequence orphan</fullName>
    </submittedName>
</protein>
<accession>A0A8H4EKQ6</accession>
<keyword evidence="3" id="KW-1185">Reference proteome</keyword>
<organism evidence="2 3">
    <name type="scientific">Gigaspora margarita</name>
    <dbReference type="NCBI Taxonomy" id="4874"/>
    <lineage>
        <taxon>Eukaryota</taxon>
        <taxon>Fungi</taxon>
        <taxon>Fungi incertae sedis</taxon>
        <taxon>Mucoromycota</taxon>
        <taxon>Glomeromycotina</taxon>
        <taxon>Glomeromycetes</taxon>
        <taxon>Diversisporales</taxon>
        <taxon>Gigasporaceae</taxon>
        <taxon>Gigaspora</taxon>
    </lineage>
</organism>
<gene>
    <name evidence="2" type="ORF">F8M41_019284</name>
</gene>
<sequence>MKLSVFLYISLSVIFPKLYAQSYNCFDIPNPSEPDKHVIKQCPFVKSTKPTFFRSKNLIDGSSFNVNFKCDSTDSGLCQKAQSAFEMAGQIISSVFMFEVPITLNATFSNLNDSNLLGSATPSRFIPLISEDGVPRLYPQSLVKQFKFNVHPEYSSCDIYAQFNSAVNFWFKGDGPISPTQQNIHTVILHELFHGLGFTSSWRNNLDSLLQYPSNGLSPVPYLITSASSKSIIFQGFIETIFDKFLVILPDNTTSSPLVPTSLTAYTSKLNEFGPPPTEFSSSLKFAESLMLSPQWNSVAPFILNKSSIANTLVFLPRGYQLVNGTYVETSVNPFLSGSSISHVSFASYTNSQDFLMRYKLEPGFTIEDLLSRGGNYQNDDGTGVIGPRLRSIMESIGYKTLYNPNPIIPKVPSSENVTIFSNPKSNITFQGPFPPIIANSFSSKQVSDSNKILNNCFTIWNCIIMILGLLFVRWEIS</sequence>
<reference evidence="2 3" key="1">
    <citation type="journal article" date="2019" name="Environ. Microbiol.">
        <title>At the nexus of three kingdoms: the genome of the mycorrhizal fungus Gigaspora margarita provides insights into plant, endobacterial and fungal interactions.</title>
        <authorList>
            <person name="Venice F."/>
            <person name="Ghignone S."/>
            <person name="Salvioli di Fossalunga A."/>
            <person name="Amselem J."/>
            <person name="Novero M."/>
            <person name="Xianan X."/>
            <person name="Sedzielewska Toro K."/>
            <person name="Morin E."/>
            <person name="Lipzen A."/>
            <person name="Grigoriev I.V."/>
            <person name="Henrissat B."/>
            <person name="Martin F.M."/>
            <person name="Bonfante P."/>
        </authorList>
    </citation>
    <scope>NUCLEOTIDE SEQUENCE [LARGE SCALE GENOMIC DNA]</scope>
    <source>
        <strain evidence="2 3">BEG34</strain>
    </source>
</reference>
<dbReference type="AlphaFoldDB" id="A0A8H4EKQ6"/>
<dbReference type="EMBL" id="WTPW01000496">
    <property type="protein sequence ID" value="KAF0505738.1"/>
    <property type="molecule type" value="Genomic_DNA"/>
</dbReference>
<name>A0A8H4EKQ6_GIGMA</name>
<dbReference type="Proteomes" id="UP000439903">
    <property type="component" value="Unassembled WGS sequence"/>
</dbReference>
<comment type="caution">
    <text evidence="2">The sequence shown here is derived from an EMBL/GenBank/DDBJ whole genome shotgun (WGS) entry which is preliminary data.</text>
</comment>
<proteinExistence type="predicted"/>
<evidence type="ECO:0000313" key="3">
    <source>
        <dbReference type="Proteomes" id="UP000439903"/>
    </source>
</evidence>